<dbReference type="RefSeq" id="WP_309769041.1">
    <property type="nucleotide sequence ID" value="NZ_JAVIZC010000001.1"/>
</dbReference>
<evidence type="ECO:0000256" key="1">
    <source>
        <dbReference type="ARBA" id="ARBA00004651"/>
    </source>
</evidence>
<dbReference type="EMBL" id="JAVIZC010000001">
    <property type="protein sequence ID" value="MDR6099910.1"/>
    <property type="molecule type" value="Genomic_DNA"/>
</dbReference>
<feature type="region of interest" description="Disordered" evidence="6">
    <location>
        <begin position="361"/>
        <end position="383"/>
    </location>
</feature>
<evidence type="ECO:0000313" key="10">
    <source>
        <dbReference type="Proteomes" id="UP001255601"/>
    </source>
</evidence>
<feature type="transmembrane region" description="Helical" evidence="7">
    <location>
        <begin position="12"/>
        <end position="37"/>
    </location>
</feature>
<evidence type="ECO:0000313" key="9">
    <source>
        <dbReference type="EMBL" id="MDR6099910.1"/>
    </source>
</evidence>
<protein>
    <recommendedName>
        <fullName evidence="8">Cache domain-containing protein</fullName>
    </recommendedName>
</protein>
<organism evidence="9 10">
    <name type="scientific">Agrobacterium larrymoorei</name>
    <dbReference type="NCBI Taxonomy" id="160699"/>
    <lineage>
        <taxon>Bacteria</taxon>
        <taxon>Pseudomonadati</taxon>
        <taxon>Pseudomonadota</taxon>
        <taxon>Alphaproteobacteria</taxon>
        <taxon>Hyphomicrobiales</taxon>
        <taxon>Rhizobiaceae</taxon>
        <taxon>Rhizobium/Agrobacterium group</taxon>
        <taxon>Agrobacterium</taxon>
    </lineage>
</organism>
<dbReference type="Pfam" id="PF02743">
    <property type="entry name" value="dCache_1"/>
    <property type="match status" value="1"/>
</dbReference>
<keyword evidence="5 7" id="KW-0472">Membrane</keyword>
<comment type="subcellular location">
    <subcellularLocation>
        <location evidence="1">Cell membrane</location>
        <topology evidence="1">Multi-pass membrane protein</topology>
    </subcellularLocation>
</comment>
<dbReference type="Gene3D" id="6.10.340.10">
    <property type="match status" value="1"/>
</dbReference>
<evidence type="ECO:0000259" key="8">
    <source>
        <dbReference type="Pfam" id="PF02743"/>
    </source>
</evidence>
<dbReference type="InterPro" id="IPR033479">
    <property type="entry name" value="dCache_1"/>
</dbReference>
<proteinExistence type="predicted"/>
<evidence type="ECO:0000256" key="6">
    <source>
        <dbReference type="SAM" id="MobiDB-lite"/>
    </source>
</evidence>
<feature type="domain" description="Cache" evidence="8">
    <location>
        <begin position="48"/>
        <end position="279"/>
    </location>
</feature>
<comment type="caution">
    <text evidence="9">The sequence shown here is derived from an EMBL/GenBank/DDBJ whole genome shotgun (WGS) entry which is preliminary data.</text>
</comment>
<evidence type="ECO:0000256" key="5">
    <source>
        <dbReference type="ARBA" id="ARBA00023136"/>
    </source>
</evidence>
<feature type="compositionally biased region" description="Basic and acidic residues" evidence="6">
    <location>
        <begin position="365"/>
        <end position="383"/>
    </location>
</feature>
<dbReference type="CDD" id="cd18774">
    <property type="entry name" value="PDC2_HK_sensor"/>
    <property type="match status" value="1"/>
</dbReference>
<dbReference type="GO" id="GO:0005886">
    <property type="term" value="C:plasma membrane"/>
    <property type="evidence" value="ECO:0007669"/>
    <property type="project" value="UniProtKB-SubCell"/>
</dbReference>
<reference evidence="9" key="1">
    <citation type="submission" date="2023-08" db="EMBL/GenBank/DDBJ databases">
        <title>Functional and genomic diversity of the sorghum phyllosphere microbiome.</title>
        <authorList>
            <person name="Shade A."/>
        </authorList>
    </citation>
    <scope>NUCLEOTIDE SEQUENCE</scope>
    <source>
        <strain evidence="9">SORGH_AS_0974</strain>
    </source>
</reference>
<sequence length="383" mass="41389">MPKPTLAKSRLPSLTLITIGFMLVCLLVGAAIVFNVVNDKVRSFQELSLRTAVETRARGVQTAFAASLYREWANLEILAKSLSVTEPANIQDDLSTLVGTGQIISWAGYAGSDGRVQVASNGLLKGEDVSTRPWFQQGLQGDFAGDAHEAVLLASKLPALENGEPLRFLDMAKPIAGADQTVVGVLGLHLNLEWAKTYVKELSNALNVGVFIVNPEGTAVISSEEQSLLNLDLPSLGRARTGATGVSLEVWPDGKNYFVATLPEANYRTLPKFGWSIVARIDANAISEPASSFSSQLLFNLAMLCLFLLVLTSLFIISFIRPFHHLANSAKAVADGEDVYPYESYRTSELATIGSAISRMQANMDRPDDTDKAKQPMDGQDGR</sequence>
<gene>
    <name evidence="9" type="ORF">QE369_000088</name>
</gene>
<keyword evidence="4 7" id="KW-1133">Transmembrane helix</keyword>
<dbReference type="AlphaFoldDB" id="A0AAJ2EP88"/>
<evidence type="ECO:0000256" key="3">
    <source>
        <dbReference type="ARBA" id="ARBA00022692"/>
    </source>
</evidence>
<accession>A0AAJ2EP88</accession>
<dbReference type="Gene3D" id="3.30.450.20">
    <property type="entry name" value="PAS domain"/>
    <property type="match status" value="1"/>
</dbReference>
<keyword evidence="3 7" id="KW-0812">Transmembrane</keyword>
<evidence type="ECO:0000256" key="7">
    <source>
        <dbReference type="SAM" id="Phobius"/>
    </source>
</evidence>
<dbReference type="Proteomes" id="UP001255601">
    <property type="component" value="Unassembled WGS sequence"/>
</dbReference>
<evidence type="ECO:0000256" key="4">
    <source>
        <dbReference type="ARBA" id="ARBA00022989"/>
    </source>
</evidence>
<keyword evidence="2" id="KW-1003">Cell membrane</keyword>
<feature type="transmembrane region" description="Helical" evidence="7">
    <location>
        <begin position="297"/>
        <end position="320"/>
    </location>
</feature>
<name>A0AAJ2EP88_9HYPH</name>
<evidence type="ECO:0000256" key="2">
    <source>
        <dbReference type="ARBA" id="ARBA00022475"/>
    </source>
</evidence>